<evidence type="ECO:0000313" key="2">
    <source>
        <dbReference type="Proteomes" id="UP001189624"/>
    </source>
</evidence>
<accession>A0AA86RY86</accession>
<dbReference type="AlphaFoldDB" id="A0AA86RY86"/>
<protein>
    <submittedName>
        <fullName evidence="1">Uncharacterized protein</fullName>
    </submittedName>
</protein>
<proteinExistence type="predicted"/>
<gene>
    <name evidence="1" type="ORF">AYBTSS11_LOCUS169</name>
</gene>
<organism evidence="1 2">
    <name type="scientific">Sphenostylis stenocarpa</name>
    <dbReference type="NCBI Taxonomy" id="92480"/>
    <lineage>
        <taxon>Eukaryota</taxon>
        <taxon>Viridiplantae</taxon>
        <taxon>Streptophyta</taxon>
        <taxon>Embryophyta</taxon>
        <taxon>Tracheophyta</taxon>
        <taxon>Spermatophyta</taxon>
        <taxon>Magnoliopsida</taxon>
        <taxon>eudicotyledons</taxon>
        <taxon>Gunneridae</taxon>
        <taxon>Pentapetalae</taxon>
        <taxon>rosids</taxon>
        <taxon>fabids</taxon>
        <taxon>Fabales</taxon>
        <taxon>Fabaceae</taxon>
        <taxon>Papilionoideae</taxon>
        <taxon>50 kb inversion clade</taxon>
        <taxon>NPAAA clade</taxon>
        <taxon>indigoferoid/millettioid clade</taxon>
        <taxon>Phaseoleae</taxon>
        <taxon>Sphenostylis</taxon>
    </lineage>
</organism>
<dbReference type="Proteomes" id="UP001189624">
    <property type="component" value="Chromosome 1"/>
</dbReference>
<dbReference type="Gramene" id="rna-AYBTSS11_LOCUS169">
    <property type="protein sequence ID" value="CAJ1783959.1"/>
    <property type="gene ID" value="gene-AYBTSS11_LOCUS169"/>
</dbReference>
<evidence type="ECO:0000313" key="1">
    <source>
        <dbReference type="EMBL" id="CAJ1783959.1"/>
    </source>
</evidence>
<name>A0AA86RY86_9FABA</name>
<sequence>MEVFPTTVVAHKGSKCYAGGSWRCDYYDACLVIFAKLLSLAMAERSSGIAARTGDDFQWWLAVLPGGRS</sequence>
<reference evidence="1" key="1">
    <citation type="submission" date="2023-10" db="EMBL/GenBank/DDBJ databases">
        <authorList>
            <person name="Domelevo Entfellner J.-B."/>
        </authorList>
    </citation>
    <scope>NUCLEOTIDE SEQUENCE</scope>
</reference>
<keyword evidence="2" id="KW-1185">Reference proteome</keyword>
<dbReference type="EMBL" id="OY731398">
    <property type="protein sequence ID" value="CAJ1783959.1"/>
    <property type="molecule type" value="Genomic_DNA"/>
</dbReference>